<evidence type="ECO:0000256" key="3">
    <source>
        <dbReference type="ARBA" id="ARBA00022676"/>
    </source>
</evidence>
<evidence type="ECO:0000256" key="2">
    <source>
        <dbReference type="ARBA" id="ARBA00022475"/>
    </source>
</evidence>
<name>A0A7D4U5S4_9MICO</name>
<organism evidence="11 12">
    <name type="scientific">Microbacterium hominis</name>
    <dbReference type="NCBI Taxonomy" id="162426"/>
    <lineage>
        <taxon>Bacteria</taxon>
        <taxon>Bacillati</taxon>
        <taxon>Actinomycetota</taxon>
        <taxon>Actinomycetes</taxon>
        <taxon>Micrococcales</taxon>
        <taxon>Microbacteriaceae</taxon>
        <taxon>Microbacterium</taxon>
    </lineage>
</organism>
<evidence type="ECO:0000256" key="8">
    <source>
        <dbReference type="ARBA" id="ARBA00038120"/>
    </source>
</evidence>
<protein>
    <recommendedName>
        <fullName evidence="9">4,4'-diaponeurosporenoate glycosyltransferase</fullName>
    </recommendedName>
</protein>
<dbReference type="EMBL" id="CP054038">
    <property type="protein sequence ID" value="QKJ20285.1"/>
    <property type="molecule type" value="Genomic_DNA"/>
</dbReference>
<evidence type="ECO:0000256" key="7">
    <source>
        <dbReference type="ARBA" id="ARBA00037904"/>
    </source>
</evidence>
<dbReference type="GO" id="GO:0005886">
    <property type="term" value="C:plasma membrane"/>
    <property type="evidence" value="ECO:0007669"/>
    <property type="project" value="UniProtKB-SubCell"/>
</dbReference>
<evidence type="ECO:0000313" key="11">
    <source>
        <dbReference type="EMBL" id="QKJ20285.1"/>
    </source>
</evidence>
<accession>A0A7D4U5S4</accession>
<keyword evidence="4 11" id="KW-0808">Transferase</keyword>
<dbReference type="SUPFAM" id="SSF53448">
    <property type="entry name" value="Nucleotide-diphospho-sugar transferases"/>
    <property type="match status" value="1"/>
</dbReference>
<dbReference type="Pfam" id="PF00535">
    <property type="entry name" value="Glycos_transf_2"/>
    <property type="match status" value="1"/>
</dbReference>
<dbReference type="PANTHER" id="PTHR43646">
    <property type="entry name" value="GLYCOSYLTRANSFERASE"/>
    <property type="match status" value="1"/>
</dbReference>
<evidence type="ECO:0000313" key="12">
    <source>
        <dbReference type="Proteomes" id="UP000502498"/>
    </source>
</evidence>
<comment type="pathway">
    <text evidence="7">Carotenoid biosynthesis; staphyloxanthin biosynthesis; staphyloxanthin from farnesyl diphosphate: step 4/5.</text>
</comment>
<dbReference type="Proteomes" id="UP000502498">
    <property type="component" value="Chromosome"/>
</dbReference>
<comment type="similarity">
    <text evidence="8">Belongs to the glycosyltransferase 2 family. CrtQ subfamily.</text>
</comment>
<evidence type="ECO:0000256" key="6">
    <source>
        <dbReference type="ARBA" id="ARBA00037281"/>
    </source>
</evidence>
<dbReference type="GO" id="GO:0016757">
    <property type="term" value="F:glycosyltransferase activity"/>
    <property type="evidence" value="ECO:0007669"/>
    <property type="project" value="UniProtKB-KW"/>
</dbReference>
<evidence type="ECO:0000256" key="9">
    <source>
        <dbReference type="ARBA" id="ARBA00040345"/>
    </source>
</evidence>
<evidence type="ECO:0000256" key="1">
    <source>
        <dbReference type="ARBA" id="ARBA00004236"/>
    </source>
</evidence>
<evidence type="ECO:0000259" key="10">
    <source>
        <dbReference type="Pfam" id="PF00535"/>
    </source>
</evidence>
<dbReference type="InterPro" id="IPR029044">
    <property type="entry name" value="Nucleotide-diphossugar_trans"/>
</dbReference>
<keyword evidence="5" id="KW-0472">Membrane</keyword>
<dbReference type="PANTHER" id="PTHR43646:SF2">
    <property type="entry name" value="GLYCOSYLTRANSFERASE 2-LIKE DOMAIN-CONTAINING PROTEIN"/>
    <property type="match status" value="1"/>
</dbReference>
<keyword evidence="3" id="KW-0328">Glycosyltransferase</keyword>
<evidence type="ECO:0000256" key="5">
    <source>
        <dbReference type="ARBA" id="ARBA00023136"/>
    </source>
</evidence>
<gene>
    <name evidence="11" type="ORF">HQM25_13570</name>
</gene>
<dbReference type="InterPro" id="IPR001173">
    <property type="entry name" value="Glyco_trans_2-like"/>
</dbReference>
<feature type="domain" description="Glycosyltransferase 2-like" evidence="10">
    <location>
        <begin position="10"/>
        <end position="133"/>
    </location>
</feature>
<dbReference type="RefSeq" id="WP_172990720.1">
    <property type="nucleotide sequence ID" value="NZ_CP054038.1"/>
</dbReference>
<keyword evidence="2" id="KW-1003">Cell membrane</keyword>
<evidence type="ECO:0000256" key="4">
    <source>
        <dbReference type="ARBA" id="ARBA00022679"/>
    </source>
</evidence>
<comment type="function">
    <text evidence="6">Catalyzes the glycosylation of 4,4'-diaponeurosporenoate, i.e. the esterification of glucose at the C1'' position with the carboxyl group of 4,4'-diaponeurosporenic acid, to form glycosyl-4,4'-diaponeurosporenoate. This is a step in the biosynthesis of staphyloxanthin, an orange pigment present in most staphylococci strains.</text>
</comment>
<dbReference type="AlphaFoldDB" id="A0A7D4U5S4"/>
<proteinExistence type="inferred from homology"/>
<reference evidence="11 12" key="1">
    <citation type="submission" date="2020-05" db="EMBL/GenBank/DDBJ databases">
        <title>Strain PA2F3 complete genome.</title>
        <authorList>
            <person name="Kim Y.-S."/>
            <person name="Kim S.-J."/>
            <person name="Jung H.-k."/>
            <person name="Kim S.-E."/>
            <person name="Kim K.-H."/>
        </authorList>
    </citation>
    <scope>NUCLEOTIDE SEQUENCE [LARGE SCALE GENOMIC DNA]</scope>
    <source>
        <strain evidence="11 12">PA2F3</strain>
    </source>
</reference>
<sequence length="288" mass="31691">MTARSGAALSVVIPAHDEAGVIDRVLTALTEHSRRDELEIVVAANGCTDATAARARSYQGVRVVEVETASKIAALNAGDEEALTFPRVYLDADVRIAPEALFALAEALERDGIEIASPRLVVDTSAASWAVRQHYRIWELSDYRRSGHIGSGVYALSADGRARFGRWPEVIADDRFVQQLFLPAERTTLADHSFTVRSAADMRTHLRRSVRIARGNAELPATLQQADGPSAASRSHLVRRVVRHPSLWVPFGVYCVSWTLPNLLARREIARASTATWNRDEMSRVSPT</sequence>
<dbReference type="Gene3D" id="3.90.550.10">
    <property type="entry name" value="Spore Coat Polysaccharide Biosynthesis Protein SpsA, Chain A"/>
    <property type="match status" value="1"/>
</dbReference>
<comment type="subcellular location">
    <subcellularLocation>
        <location evidence="1">Cell membrane</location>
    </subcellularLocation>
</comment>